<name>A0A7C8ZV54_OPUST</name>
<reference evidence="2" key="1">
    <citation type="journal article" date="2013" name="J. Plant Res.">
        <title>Effect of fungi and light on seed germination of three Opuntia species from semiarid lands of central Mexico.</title>
        <authorList>
            <person name="Delgado-Sanchez P."/>
            <person name="Jimenez-Bremont J.F."/>
            <person name="Guerrero-Gonzalez Mde L."/>
            <person name="Flores J."/>
        </authorList>
    </citation>
    <scope>NUCLEOTIDE SEQUENCE</scope>
    <source>
        <tissue evidence="2">Cladode</tissue>
    </source>
</reference>
<dbReference type="EMBL" id="GISG01174759">
    <property type="protein sequence ID" value="MBA4652472.1"/>
    <property type="molecule type" value="Transcribed_RNA"/>
</dbReference>
<protein>
    <submittedName>
        <fullName evidence="2">Uncharacterized protein</fullName>
    </submittedName>
</protein>
<accession>A0A7C8ZV54</accession>
<feature type="region of interest" description="Disordered" evidence="1">
    <location>
        <begin position="1"/>
        <end position="38"/>
    </location>
</feature>
<proteinExistence type="predicted"/>
<organism evidence="2">
    <name type="scientific">Opuntia streptacantha</name>
    <name type="common">Prickly pear cactus</name>
    <name type="synonym">Opuntia cardona</name>
    <dbReference type="NCBI Taxonomy" id="393608"/>
    <lineage>
        <taxon>Eukaryota</taxon>
        <taxon>Viridiplantae</taxon>
        <taxon>Streptophyta</taxon>
        <taxon>Embryophyta</taxon>
        <taxon>Tracheophyta</taxon>
        <taxon>Spermatophyta</taxon>
        <taxon>Magnoliopsida</taxon>
        <taxon>eudicotyledons</taxon>
        <taxon>Gunneridae</taxon>
        <taxon>Pentapetalae</taxon>
        <taxon>Caryophyllales</taxon>
        <taxon>Cactineae</taxon>
        <taxon>Cactaceae</taxon>
        <taxon>Opuntioideae</taxon>
        <taxon>Opuntia</taxon>
    </lineage>
</organism>
<feature type="compositionally biased region" description="Basic and acidic residues" evidence="1">
    <location>
        <begin position="1"/>
        <end position="30"/>
    </location>
</feature>
<evidence type="ECO:0000313" key="2">
    <source>
        <dbReference type="EMBL" id="MBA4652472.1"/>
    </source>
</evidence>
<dbReference type="AlphaFoldDB" id="A0A7C8ZV54"/>
<reference evidence="2" key="2">
    <citation type="submission" date="2020-07" db="EMBL/GenBank/DDBJ databases">
        <authorList>
            <person name="Vera ALvarez R."/>
            <person name="Arias-Moreno D.M."/>
            <person name="Jimenez-Jacinto V."/>
            <person name="Jimenez-Bremont J.F."/>
            <person name="Swaminathan K."/>
            <person name="Moose S.P."/>
            <person name="Guerrero-Gonzalez M.L."/>
            <person name="Marino-Ramirez L."/>
            <person name="Landsman D."/>
            <person name="Rodriguez-Kessler M."/>
            <person name="Delgado-Sanchez P."/>
        </authorList>
    </citation>
    <scope>NUCLEOTIDE SEQUENCE</scope>
    <source>
        <tissue evidence="2">Cladode</tissue>
    </source>
</reference>
<sequence length="105" mass="11721">MTSHHTAREKQETERKKKEALITGGRREGPTKTLLQNSEIHSTRYSLPAPPHSSSSLSTFPFNCLNKEGESQTEVRRAFPSSPFLIGKSIAQPHHLLRHSNASGF</sequence>
<dbReference type="EMBL" id="GISG01174765">
    <property type="protein sequence ID" value="MBA4652475.1"/>
    <property type="molecule type" value="Transcribed_RNA"/>
</dbReference>
<evidence type="ECO:0000256" key="1">
    <source>
        <dbReference type="SAM" id="MobiDB-lite"/>
    </source>
</evidence>